<proteinExistence type="predicted"/>
<dbReference type="Gene3D" id="3.40.1260.10">
    <property type="entry name" value="DsrEFH-like"/>
    <property type="match status" value="1"/>
</dbReference>
<dbReference type="PANTHER" id="PTHR37526">
    <property type="entry name" value="PROTEIN TUSB"/>
    <property type="match status" value="1"/>
</dbReference>
<name>A0ABN8X032_9GAMM</name>
<sequence length="104" mass="11108">MLMAVLHLISRSPQESRTLEACLARAGEGDAVLLIENAVYAALKSGDCEAVIAAAAGKIRVYALGPDLVARGVETSEVAETIGIIDYDGFVDLTIDYHPIQSWF</sequence>
<dbReference type="InterPro" id="IPR027396">
    <property type="entry name" value="DsrEFH-like"/>
</dbReference>
<dbReference type="Pfam" id="PF04077">
    <property type="entry name" value="DsrH"/>
    <property type="match status" value="1"/>
</dbReference>
<dbReference type="EMBL" id="OX458333">
    <property type="protein sequence ID" value="CAI8777904.1"/>
    <property type="molecule type" value="Genomic_DNA"/>
</dbReference>
<protein>
    <submittedName>
        <fullName evidence="1">tRNA 2-thiouridine synthesizing protein B</fullName>
    </submittedName>
</protein>
<dbReference type="NCBIfam" id="TIGR03011">
    <property type="entry name" value="sulf_tusB_dsrH"/>
    <property type="match status" value="1"/>
</dbReference>
<dbReference type="SUPFAM" id="SSF75169">
    <property type="entry name" value="DsrEFH-like"/>
    <property type="match status" value="1"/>
</dbReference>
<evidence type="ECO:0000313" key="2">
    <source>
        <dbReference type="Proteomes" id="UP001162030"/>
    </source>
</evidence>
<reference evidence="1 2" key="1">
    <citation type="submission" date="2023-03" db="EMBL/GenBank/DDBJ databases">
        <authorList>
            <person name="Pearce D."/>
        </authorList>
    </citation>
    <scope>NUCLEOTIDE SEQUENCE [LARGE SCALE GENOMIC DNA]</scope>
    <source>
        <strain evidence="1">Msz</strain>
    </source>
</reference>
<dbReference type="Proteomes" id="UP001162030">
    <property type="component" value="Chromosome"/>
</dbReference>
<dbReference type="PANTHER" id="PTHR37526:SF1">
    <property type="entry name" value="PROTEIN TUSB"/>
    <property type="match status" value="1"/>
</dbReference>
<evidence type="ECO:0000313" key="1">
    <source>
        <dbReference type="EMBL" id="CAI8777904.1"/>
    </source>
</evidence>
<keyword evidence="2" id="KW-1185">Reference proteome</keyword>
<organism evidence="1 2">
    <name type="scientific">Methylocaldum szegediense</name>
    <dbReference type="NCBI Taxonomy" id="73780"/>
    <lineage>
        <taxon>Bacteria</taxon>
        <taxon>Pseudomonadati</taxon>
        <taxon>Pseudomonadota</taxon>
        <taxon>Gammaproteobacteria</taxon>
        <taxon>Methylococcales</taxon>
        <taxon>Methylococcaceae</taxon>
        <taxon>Methylocaldum</taxon>
    </lineage>
</organism>
<dbReference type="InterPro" id="IPR007215">
    <property type="entry name" value="Sulphur_relay_TusB/DsrH"/>
</dbReference>
<gene>
    <name evidence="1" type="ORF">MSZNOR_1162</name>
</gene>
<accession>A0ABN8X032</accession>